<proteinExistence type="predicted"/>
<dbReference type="Proteomes" id="UP000095286">
    <property type="component" value="Unplaced"/>
</dbReference>
<evidence type="ECO:0000313" key="1">
    <source>
        <dbReference type="Proteomes" id="UP000095286"/>
    </source>
</evidence>
<reference evidence="2" key="1">
    <citation type="submission" date="2016-11" db="UniProtKB">
        <authorList>
            <consortium name="WormBaseParasite"/>
        </authorList>
    </citation>
    <scope>IDENTIFICATION</scope>
    <source>
        <strain evidence="2">KR3021</strain>
    </source>
</reference>
<organism evidence="1 2">
    <name type="scientific">Rhabditophanes sp. KR3021</name>
    <dbReference type="NCBI Taxonomy" id="114890"/>
    <lineage>
        <taxon>Eukaryota</taxon>
        <taxon>Metazoa</taxon>
        <taxon>Ecdysozoa</taxon>
        <taxon>Nematoda</taxon>
        <taxon>Chromadorea</taxon>
        <taxon>Rhabditida</taxon>
        <taxon>Tylenchina</taxon>
        <taxon>Panagrolaimomorpha</taxon>
        <taxon>Strongyloidoidea</taxon>
        <taxon>Alloionematidae</taxon>
        <taxon>Rhabditophanes</taxon>
    </lineage>
</organism>
<accession>A0AC35UAZ4</accession>
<dbReference type="WBParaSite" id="RSKR_0000958700.1">
    <property type="protein sequence ID" value="RSKR_0000958700.1"/>
    <property type="gene ID" value="RSKR_0000958700"/>
</dbReference>
<protein>
    <submittedName>
        <fullName evidence="2">Craniofacial development protein 2-like</fullName>
    </submittedName>
</protein>
<sequence length="172" mass="19381">MEECLDNEINLLDLTEVKQKEVESLTDDTGTIIIAHGVSDNDHAGIGLLIHGKRLELIEAIFGTCYGHAKIRYAKKETWLVGVVYASTEAADEDVKDLFYDELTDYFNALISEESKVTLLLGDFNAEIGVEMDKLHGKHYFGELNSNGCRLRNLCHDFKLFNTSSFFNKRLG</sequence>
<name>A0AC35UAZ4_9BILA</name>
<evidence type="ECO:0000313" key="2">
    <source>
        <dbReference type="WBParaSite" id="RSKR_0000958700.1"/>
    </source>
</evidence>